<dbReference type="InterPro" id="IPR056909">
    <property type="entry name" value="SU10_portal"/>
</dbReference>
<dbReference type="Pfam" id="PF23899">
    <property type="entry name" value="SU10_portal"/>
    <property type="match status" value="1"/>
</dbReference>
<gene>
    <name evidence="2" type="ORF">S01H1_73370</name>
</gene>
<dbReference type="AlphaFoldDB" id="X0XWE4"/>
<comment type="caution">
    <text evidence="2">The sequence shown here is derived from an EMBL/GenBank/DDBJ whole genome shotgun (WGS) entry which is preliminary data.</text>
</comment>
<proteinExistence type="predicted"/>
<sequence>TNRYSLLAPGYSVLHDVTVETRRTHACARVEAVPPEEFGIARNARSIRDAGYVFHDVLRRQEELIAQGYDAGQVENLPSWTALANVETQARDTVEERSGGQGEEGTNKANRLIRITEHYVRMDYEGDGKATLYRVTTASEQGESRSRR</sequence>
<protein>
    <submittedName>
        <fullName evidence="2">Uncharacterized protein</fullName>
    </submittedName>
</protein>
<organism evidence="2">
    <name type="scientific">marine sediment metagenome</name>
    <dbReference type="NCBI Taxonomy" id="412755"/>
    <lineage>
        <taxon>unclassified sequences</taxon>
        <taxon>metagenomes</taxon>
        <taxon>ecological metagenomes</taxon>
    </lineage>
</organism>
<name>X0XWE4_9ZZZZ</name>
<evidence type="ECO:0000313" key="2">
    <source>
        <dbReference type="EMBL" id="GAG29086.1"/>
    </source>
</evidence>
<accession>X0XWE4</accession>
<reference evidence="2" key="1">
    <citation type="journal article" date="2014" name="Front. Microbiol.">
        <title>High frequency of phylogenetically diverse reductive dehalogenase-homologous genes in deep subseafloor sedimentary metagenomes.</title>
        <authorList>
            <person name="Kawai M."/>
            <person name="Futagami T."/>
            <person name="Toyoda A."/>
            <person name="Takaki Y."/>
            <person name="Nishi S."/>
            <person name="Hori S."/>
            <person name="Arai W."/>
            <person name="Tsubouchi T."/>
            <person name="Morono Y."/>
            <person name="Uchiyama I."/>
            <person name="Ito T."/>
            <person name="Fujiyama A."/>
            <person name="Inagaki F."/>
            <person name="Takami H."/>
        </authorList>
    </citation>
    <scope>NUCLEOTIDE SEQUENCE</scope>
    <source>
        <strain evidence="2">Expedition CK06-06</strain>
    </source>
</reference>
<dbReference type="EMBL" id="BARS01049023">
    <property type="protein sequence ID" value="GAG29086.1"/>
    <property type="molecule type" value="Genomic_DNA"/>
</dbReference>
<feature type="region of interest" description="Disordered" evidence="1">
    <location>
        <begin position="89"/>
        <end position="109"/>
    </location>
</feature>
<feature type="non-terminal residue" evidence="2">
    <location>
        <position position="1"/>
    </location>
</feature>
<feature type="compositionally biased region" description="Basic and acidic residues" evidence="1">
    <location>
        <begin position="89"/>
        <end position="98"/>
    </location>
</feature>
<evidence type="ECO:0000256" key="1">
    <source>
        <dbReference type="SAM" id="MobiDB-lite"/>
    </source>
</evidence>